<accession>A0ABW6C2T6</accession>
<evidence type="ECO:0000313" key="2">
    <source>
        <dbReference type="EMBL" id="MFD3003491.1"/>
    </source>
</evidence>
<dbReference type="Proteomes" id="UP001597641">
    <property type="component" value="Unassembled WGS sequence"/>
</dbReference>
<reference evidence="3" key="1">
    <citation type="journal article" date="2019" name="Int. J. Syst. Evol. Microbiol.">
        <title>The Global Catalogue of Microorganisms (GCM) 10K type strain sequencing project: providing services to taxonomists for standard genome sequencing and annotation.</title>
        <authorList>
            <consortium name="The Broad Institute Genomics Platform"/>
            <consortium name="The Broad Institute Genome Sequencing Center for Infectious Disease"/>
            <person name="Wu L."/>
            <person name="Ma J."/>
        </authorList>
    </citation>
    <scope>NUCLEOTIDE SEQUENCE [LARGE SCALE GENOMIC DNA]</scope>
    <source>
        <strain evidence="3">KCTC 23984</strain>
    </source>
</reference>
<name>A0ABW6C2T6_9BACT</name>
<dbReference type="InterPro" id="IPR015947">
    <property type="entry name" value="PUA-like_sf"/>
</dbReference>
<evidence type="ECO:0000259" key="1">
    <source>
        <dbReference type="Pfam" id="PF01878"/>
    </source>
</evidence>
<protein>
    <submittedName>
        <fullName evidence="2">EVE domain-containing protein</fullName>
    </submittedName>
</protein>
<dbReference type="Gene3D" id="3.10.590.10">
    <property type="entry name" value="ph1033 like domains"/>
    <property type="match status" value="1"/>
</dbReference>
<proteinExistence type="predicted"/>
<dbReference type="RefSeq" id="WP_377490991.1">
    <property type="nucleotide sequence ID" value="NZ_JBHUOX010000031.1"/>
</dbReference>
<dbReference type="EMBL" id="JBHUOX010000031">
    <property type="protein sequence ID" value="MFD3003491.1"/>
    <property type="molecule type" value="Genomic_DNA"/>
</dbReference>
<gene>
    <name evidence="2" type="ORF">ACFS7Z_24245</name>
</gene>
<dbReference type="InterPro" id="IPR002740">
    <property type="entry name" value="EVE_domain"/>
</dbReference>
<evidence type="ECO:0000313" key="3">
    <source>
        <dbReference type="Proteomes" id="UP001597641"/>
    </source>
</evidence>
<dbReference type="Pfam" id="PF01878">
    <property type="entry name" value="EVE"/>
    <property type="match status" value="1"/>
</dbReference>
<organism evidence="2 3">
    <name type="scientific">Pontibacter toksunensis</name>
    <dbReference type="NCBI Taxonomy" id="1332631"/>
    <lineage>
        <taxon>Bacteria</taxon>
        <taxon>Pseudomonadati</taxon>
        <taxon>Bacteroidota</taxon>
        <taxon>Cytophagia</taxon>
        <taxon>Cytophagales</taxon>
        <taxon>Hymenobacteraceae</taxon>
        <taxon>Pontibacter</taxon>
    </lineage>
</organism>
<keyword evidence="3" id="KW-1185">Reference proteome</keyword>
<feature type="domain" description="EVE" evidence="1">
    <location>
        <begin position="2"/>
        <end position="68"/>
    </location>
</feature>
<sequence length="76" mass="8734">MNYWAFHCNPSSWDSISELKEHNDGTWLIDKQHKNDIKVGDKFILWISGKEAGVYAFGEIADTPKLLPEAEERAKL</sequence>
<comment type="caution">
    <text evidence="2">The sequence shown here is derived from an EMBL/GenBank/DDBJ whole genome shotgun (WGS) entry which is preliminary data.</text>
</comment>
<dbReference type="SUPFAM" id="SSF88697">
    <property type="entry name" value="PUA domain-like"/>
    <property type="match status" value="1"/>
</dbReference>